<proteinExistence type="inferred from homology"/>
<dbReference type="InterPro" id="IPR029058">
    <property type="entry name" value="AB_hydrolase_fold"/>
</dbReference>
<dbReference type="RefSeq" id="WP_303913435.1">
    <property type="nucleotide sequence ID" value="NZ_DYXM01000193.1"/>
</dbReference>
<evidence type="ECO:0000259" key="5">
    <source>
        <dbReference type="Pfam" id="PF00561"/>
    </source>
</evidence>
<dbReference type="Pfam" id="PF08386">
    <property type="entry name" value="Abhydrolase_4"/>
    <property type="match status" value="1"/>
</dbReference>
<evidence type="ECO:0000313" key="8">
    <source>
        <dbReference type="Proteomes" id="UP000776650"/>
    </source>
</evidence>
<reference evidence="7" key="2">
    <citation type="submission" date="2021-09" db="EMBL/GenBank/DDBJ databases">
        <authorList>
            <person name="Gilroy R."/>
        </authorList>
    </citation>
    <scope>NUCLEOTIDE SEQUENCE</scope>
    <source>
        <strain evidence="7">ChiGjej1B1-18357</strain>
    </source>
</reference>
<keyword evidence="3 7" id="KW-0378">Hydrolase</keyword>
<gene>
    <name evidence="7" type="ORF">K8V11_09895</name>
</gene>
<dbReference type="Pfam" id="PF00561">
    <property type="entry name" value="Abhydrolase_1"/>
    <property type="match status" value="1"/>
</dbReference>
<dbReference type="PANTHER" id="PTHR43248">
    <property type="entry name" value="2-SUCCINYL-6-HYDROXY-2,4-CYCLOHEXADIENE-1-CARBOXYLATE SYNTHASE"/>
    <property type="match status" value="1"/>
</dbReference>
<comment type="similarity">
    <text evidence="1">Belongs to the peptidase S33 family.</text>
</comment>
<evidence type="ECO:0000256" key="2">
    <source>
        <dbReference type="ARBA" id="ARBA00022729"/>
    </source>
</evidence>
<dbReference type="SUPFAM" id="SSF53474">
    <property type="entry name" value="alpha/beta-Hydrolases"/>
    <property type="match status" value="1"/>
</dbReference>
<dbReference type="Gene3D" id="3.40.50.1820">
    <property type="entry name" value="alpha/beta hydrolase"/>
    <property type="match status" value="1"/>
</dbReference>
<evidence type="ECO:0000256" key="4">
    <source>
        <dbReference type="SAM" id="SignalP"/>
    </source>
</evidence>
<feature type="chain" id="PRO_5039415855" evidence="4">
    <location>
        <begin position="39"/>
        <end position="550"/>
    </location>
</feature>
<evidence type="ECO:0000259" key="6">
    <source>
        <dbReference type="Pfam" id="PF08386"/>
    </source>
</evidence>
<evidence type="ECO:0000256" key="1">
    <source>
        <dbReference type="ARBA" id="ARBA00010088"/>
    </source>
</evidence>
<dbReference type="InterPro" id="IPR051601">
    <property type="entry name" value="Serine_prot/Carboxylest_S33"/>
</dbReference>
<organism evidence="7 8">
    <name type="scientific">Dietzia timorensis</name>
    <dbReference type="NCBI Taxonomy" id="499555"/>
    <lineage>
        <taxon>Bacteria</taxon>
        <taxon>Bacillati</taxon>
        <taxon>Actinomycetota</taxon>
        <taxon>Actinomycetes</taxon>
        <taxon>Mycobacteriales</taxon>
        <taxon>Dietziaceae</taxon>
        <taxon>Dietzia</taxon>
    </lineage>
</organism>
<feature type="domain" description="AB hydrolase-1" evidence="5">
    <location>
        <begin position="137"/>
        <end position="292"/>
    </location>
</feature>
<accession>A0A921F431</accession>
<evidence type="ECO:0000313" key="7">
    <source>
        <dbReference type="EMBL" id="HJE91306.1"/>
    </source>
</evidence>
<reference evidence="7" key="1">
    <citation type="journal article" date="2021" name="PeerJ">
        <title>Extensive microbial diversity within the chicken gut microbiome revealed by metagenomics and culture.</title>
        <authorList>
            <person name="Gilroy R."/>
            <person name="Ravi A."/>
            <person name="Getino M."/>
            <person name="Pursley I."/>
            <person name="Horton D.L."/>
            <person name="Alikhan N.F."/>
            <person name="Baker D."/>
            <person name="Gharbi K."/>
            <person name="Hall N."/>
            <person name="Watson M."/>
            <person name="Adriaenssens E.M."/>
            <person name="Foster-Nyarko E."/>
            <person name="Jarju S."/>
            <person name="Secka A."/>
            <person name="Antonio M."/>
            <person name="Oren A."/>
            <person name="Chaudhuri R.R."/>
            <person name="La Ragione R."/>
            <person name="Hildebrand F."/>
            <person name="Pallen M.J."/>
        </authorList>
    </citation>
    <scope>NUCLEOTIDE SEQUENCE</scope>
    <source>
        <strain evidence="7">ChiGjej1B1-18357</strain>
    </source>
</reference>
<dbReference type="Proteomes" id="UP000776650">
    <property type="component" value="Unassembled WGS sequence"/>
</dbReference>
<dbReference type="AlphaFoldDB" id="A0A921F431"/>
<dbReference type="InterPro" id="IPR013595">
    <property type="entry name" value="Pept_S33_TAP-like_C"/>
</dbReference>
<feature type="signal peptide" evidence="4">
    <location>
        <begin position="1"/>
        <end position="38"/>
    </location>
</feature>
<name>A0A921F431_9ACTN</name>
<dbReference type="PANTHER" id="PTHR43248:SF29">
    <property type="entry name" value="TRIPEPTIDYL AMINOPEPTIDASE"/>
    <property type="match status" value="1"/>
</dbReference>
<comment type="caution">
    <text evidence="7">The sequence shown here is derived from an EMBL/GenBank/DDBJ whole genome shotgun (WGS) entry which is preliminary data.</text>
</comment>
<dbReference type="InterPro" id="IPR000073">
    <property type="entry name" value="AB_hydrolase_1"/>
</dbReference>
<protein>
    <submittedName>
        <fullName evidence="7">Alpha/beta hydrolase</fullName>
    </submittedName>
</protein>
<feature type="domain" description="Peptidase S33 tripeptidyl aminopeptidase-like C-terminal" evidence="6">
    <location>
        <begin position="447"/>
        <end position="538"/>
    </location>
</feature>
<evidence type="ECO:0000256" key="3">
    <source>
        <dbReference type="ARBA" id="ARBA00022801"/>
    </source>
</evidence>
<keyword evidence="2 4" id="KW-0732">Signal</keyword>
<dbReference type="GO" id="GO:0016787">
    <property type="term" value="F:hydrolase activity"/>
    <property type="evidence" value="ECO:0007669"/>
    <property type="project" value="UniProtKB-KW"/>
</dbReference>
<sequence>MHRTPPNPPTIRRAGGVRRGSSLVAAAVLAFGSSAALAPAAFAQEAPAVDAPAQALNWGACPERVTTPSAVCATLKVPMDYADPGGEKIDISVVKQPAADPSARKGVVFGNSGGPSGDVLSFFDDGIFSWPQELRNEFDLIGVQPRGLPDSTPVDCSGAELMDPVTSATSGGGALRAACEQHTPGYTEHITTENTARDWEEVRKALGEDQIDILGLSYGTTLGSVYASLFPAQTDKVVLDSGVSPNHVWNGLLNAQDPAFKARTNDMFEWIAQNDDTYHLGNTALKVYQRWSDLVVEEVGVNPSVAPPPAQVGDVPPAFTALAQQYIDGTNLVNPARAQLDNLVGTLTNPGANQMNSAVLNQTRAAVPQSAVWPYIAQGIVEGLGDGAGTGEGAPGDHEADAAAALQATYMQRMVLCNENQVPANPLSYPEFLWTTFVTGDIYDMYGATYDSGAACAGFPATTKLPALSADALKTKPLQLQGLRDPQTPYQPGMELAAQMDAHVITVGGGDHGQFAKGNETVDNAVLEYLRTGHTDVTEAPAPPIPMPEA</sequence>
<dbReference type="EMBL" id="DYXM01000193">
    <property type="protein sequence ID" value="HJE91306.1"/>
    <property type="molecule type" value="Genomic_DNA"/>
</dbReference>